<dbReference type="AlphaFoldDB" id="A0A8J3REV9"/>
<organism evidence="3 4">
    <name type="scientific">Sphaerimonospora thailandensis</name>
    <dbReference type="NCBI Taxonomy" id="795644"/>
    <lineage>
        <taxon>Bacteria</taxon>
        <taxon>Bacillati</taxon>
        <taxon>Actinomycetota</taxon>
        <taxon>Actinomycetes</taxon>
        <taxon>Streptosporangiales</taxon>
        <taxon>Streptosporangiaceae</taxon>
        <taxon>Sphaerimonospora</taxon>
    </lineage>
</organism>
<accession>A0A8J3REV9</accession>
<dbReference type="InterPro" id="IPR038721">
    <property type="entry name" value="IS701-like_DDE_dom"/>
</dbReference>
<evidence type="ECO:0000313" key="4">
    <source>
        <dbReference type="Proteomes" id="UP000610966"/>
    </source>
</evidence>
<keyword evidence="4" id="KW-1185">Reference proteome</keyword>
<evidence type="ECO:0000256" key="1">
    <source>
        <dbReference type="SAM" id="MobiDB-lite"/>
    </source>
</evidence>
<feature type="region of interest" description="Disordered" evidence="1">
    <location>
        <begin position="249"/>
        <end position="283"/>
    </location>
</feature>
<evidence type="ECO:0000313" key="3">
    <source>
        <dbReference type="EMBL" id="GIH72567.1"/>
    </source>
</evidence>
<name>A0A8J3REV9_9ACTN</name>
<sequence>MPSSATVALPPSLVGLLERFRPCFTAPTFETFCMLMAGFVACAGTRTVCGILSGAGLARVWPHDRAHAFFARRRWNAQQFGLLVARLVADLLIGEGEGALVAVDDTLFRRRGKKVWAASWFHDGSAPEAHATGYGNNWVIVAIVVRLPFMTRPVALPVLAGLVKKGTVSASRLEVARRLVTALAGSLPGRRIDVVGDAAYVGGVLKTRLRVSKTCRSTCCSTACLDRGRTPNPGNSIAVSAHRAGSCRDEPRIASLPATRGGRTDPVVGGAGGPETRRRAAPR</sequence>
<evidence type="ECO:0000259" key="2">
    <source>
        <dbReference type="Pfam" id="PF13546"/>
    </source>
</evidence>
<dbReference type="Proteomes" id="UP000610966">
    <property type="component" value="Unassembled WGS sequence"/>
</dbReference>
<dbReference type="EMBL" id="BOOG01000054">
    <property type="protein sequence ID" value="GIH72567.1"/>
    <property type="molecule type" value="Genomic_DNA"/>
</dbReference>
<comment type="caution">
    <text evidence="3">The sequence shown here is derived from an EMBL/GenBank/DDBJ whole genome shotgun (WGS) entry which is preliminary data.</text>
</comment>
<reference evidence="3" key="1">
    <citation type="submission" date="2021-01" db="EMBL/GenBank/DDBJ databases">
        <title>Whole genome shotgun sequence of Sphaerimonospora thailandensis NBRC 107569.</title>
        <authorList>
            <person name="Komaki H."/>
            <person name="Tamura T."/>
        </authorList>
    </citation>
    <scope>NUCLEOTIDE SEQUENCE</scope>
    <source>
        <strain evidence="3">NBRC 107569</strain>
    </source>
</reference>
<protein>
    <recommendedName>
        <fullName evidence="2">Transposase IS701-like DDE domain-containing protein</fullName>
    </recommendedName>
</protein>
<dbReference type="Pfam" id="PF13546">
    <property type="entry name" value="DDE_5"/>
    <property type="match status" value="1"/>
</dbReference>
<gene>
    <name evidence="3" type="ORF">Mth01_48200</name>
</gene>
<feature type="domain" description="Transposase IS701-like DDE" evidence="2">
    <location>
        <begin position="19"/>
        <end position="158"/>
    </location>
</feature>
<proteinExistence type="predicted"/>